<dbReference type="Proteomes" id="UP000299102">
    <property type="component" value="Unassembled WGS sequence"/>
</dbReference>
<dbReference type="EMBL" id="BGZK01001937">
    <property type="protein sequence ID" value="GBP88485.1"/>
    <property type="molecule type" value="Genomic_DNA"/>
</dbReference>
<dbReference type="GO" id="GO:0003964">
    <property type="term" value="F:RNA-directed DNA polymerase activity"/>
    <property type="evidence" value="ECO:0007669"/>
    <property type="project" value="UniProtKB-KW"/>
</dbReference>
<evidence type="ECO:0000313" key="1">
    <source>
        <dbReference type="EMBL" id="GBP88485.1"/>
    </source>
</evidence>
<comment type="caution">
    <text evidence="1">The sequence shown here is derived from an EMBL/GenBank/DDBJ whole genome shotgun (WGS) entry which is preliminary data.</text>
</comment>
<keyword evidence="1" id="KW-0548">Nucleotidyltransferase</keyword>
<keyword evidence="1" id="KW-0808">Transferase</keyword>
<keyword evidence="2" id="KW-1185">Reference proteome</keyword>
<name>A0A4C1ZPL3_EUMVA</name>
<evidence type="ECO:0000313" key="2">
    <source>
        <dbReference type="Proteomes" id="UP000299102"/>
    </source>
</evidence>
<gene>
    <name evidence="1" type="primary">RTase</name>
    <name evidence="1" type="ORF">EVAR_64918_1</name>
</gene>
<dbReference type="AlphaFoldDB" id="A0A4C1ZPL3"/>
<organism evidence="1 2">
    <name type="scientific">Eumeta variegata</name>
    <name type="common">Bagworm moth</name>
    <name type="synonym">Eumeta japonica</name>
    <dbReference type="NCBI Taxonomy" id="151549"/>
    <lineage>
        <taxon>Eukaryota</taxon>
        <taxon>Metazoa</taxon>
        <taxon>Ecdysozoa</taxon>
        <taxon>Arthropoda</taxon>
        <taxon>Hexapoda</taxon>
        <taxon>Insecta</taxon>
        <taxon>Pterygota</taxon>
        <taxon>Neoptera</taxon>
        <taxon>Endopterygota</taxon>
        <taxon>Lepidoptera</taxon>
        <taxon>Glossata</taxon>
        <taxon>Ditrysia</taxon>
        <taxon>Tineoidea</taxon>
        <taxon>Psychidae</taxon>
        <taxon>Oiketicinae</taxon>
        <taxon>Eumeta</taxon>
    </lineage>
</organism>
<dbReference type="PANTHER" id="PTHR19446">
    <property type="entry name" value="REVERSE TRANSCRIPTASES"/>
    <property type="match status" value="1"/>
</dbReference>
<sequence>MSLLLAIFNACLKNCYFPPFWKKAELIGIPKPRIPRNLPASYRPISLLSNLVEYITEGFKTKKRTVVVFLDVAKTFNRVWHAGLIYELYLLENPEEILWKYSTLNRQQASSWRCSLTTPPFIYAALQNATSALTSRGRSMSWLVQTWRIEVNPEKSAAISFIYKKGRSSVVVAHGTARNSVLHRDLNLPSITKYMKNASERFFSIAESHSNPFLSAAVSYEAPPPYHFILTFCAERTPLRDPPQGKSRAVNTLM</sequence>
<proteinExistence type="predicted"/>
<protein>
    <submittedName>
        <fullName evidence="1">Probable RNA-directed DNA polymerase from transposon BS</fullName>
    </submittedName>
</protein>
<accession>A0A4C1ZPL3</accession>
<reference evidence="1 2" key="1">
    <citation type="journal article" date="2019" name="Commun. Biol.">
        <title>The bagworm genome reveals a unique fibroin gene that provides high tensile strength.</title>
        <authorList>
            <person name="Kono N."/>
            <person name="Nakamura H."/>
            <person name="Ohtoshi R."/>
            <person name="Tomita M."/>
            <person name="Numata K."/>
            <person name="Arakawa K."/>
        </authorList>
    </citation>
    <scope>NUCLEOTIDE SEQUENCE [LARGE SCALE GENOMIC DNA]</scope>
</reference>
<keyword evidence="1" id="KW-0695">RNA-directed DNA polymerase</keyword>
<dbReference type="OrthoDB" id="6614157at2759"/>